<evidence type="ECO:0000313" key="2">
    <source>
        <dbReference type="EMBL" id="SED34712.1"/>
    </source>
</evidence>
<evidence type="ECO:0000259" key="1">
    <source>
        <dbReference type="Pfam" id="PF21781"/>
    </source>
</evidence>
<dbReference type="RefSeq" id="WP_074822075.1">
    <property type="nucleotide sequence ID" value="NZ_FNTI01000001.1"/>
</dbReference>
<dbReference type="EMBL" id="FNTI01000001">
    <property type="protein sequence ID" value="SED34712.1"/>
    <property type="molecule type" value="Genomic_DNA"/>
</dbReference>
<protein>
    <recommendedName>
        <fullName evidence="1">DUF6876 domain-containing protein</fullName>
    </recommendedName>
</protein>
<dbReference type="AlphaFoldDB" id="A0A1M7A2H3"/>
<proteinExistence type="predicted"/>
<dbReference type="OrthoDB" id="1255124at2"/>
<dbReference type="Pfam" id="PF21781">
    <property type="entry name" value="DUF6876"/>
    <property type="match status" value="1"/>
</dbReference>
<dbReference type="InterPro" id="IPR049241">
    <property type="entry name" value="DUF6876"/>
</dbReference>
<name>A0A1M7A2H3_9BRAD</name>
<sequence length="161" mass="18221">MSLDFERLRPFTGSATWYRHSLIPSVLYTDGAKYLADLARAYWLLDYIALAQRSEFAVRAEEFQVWKLNVKDSAGTLNCEDGNDRIVHTKAISFTDFPEPGIILWCANQSLAIVIRINERSRRPAHLQMAGHTRASAASLRIWHDWPGASDGYAPCSKMCT</sequence>
<accession>A0A1M7A2H3</accession>
<organism evidence="2 3">
    <name type="scientific">Bradyrhizobium lablabi</name>
    <dbReference type="NCBI Taxonomy" id="722472"/>
    <lineage>
        <taxon>Bacteria</taxon>
        <taxon>Pseudomonadati</taxon>
        <taxon>Pseudomonadota</taxon>
        <taxon>Alphaproteobacteria</taxon>
        <taxon>Hyphomicrobiales</taxon>
        <taxon>Nitrobacteraceae</taxon>
        <taxon>Bradyrhizobium</taxon>
    </lineage>
</organism>
<dbReference type="Proteomes" id="UP000183208">
    <property type="component" value="Unassembled WGS sequence"/>
</dbReference>
<gene>
    <name evidence="2" type="ORF">SAMN05444171_3867</name>
</gene>
<feature type="domain" description="DUF6876" evidence="1">
    <location>
        <begin position="6"/>
        <end position="111"/>
    </location>
</feature>
<reference evidence="2 3" key="1">
    <citation type="submission" date="2016-10" db="EMBL/GenBank/DDBJ databases">
        <authorList>
            <person name="de Groot N.N."/>
        </authorList>
    </citation>
    <scope>NUCLEOTIDE SEQUENCE [LARGE SCALE GENOMIC DNA]</scope>
    <source>
        <strain evidence="2 3">GAS522</strain>
    </source>
</reference>
<evidence type="ECO:0000313" key="3">
    <source>
        <dbReference type="Proteomes" id="UP000183208"/>
    </source>
</evidence>